<evidence type="ECO:0000259" key="3">
    <source>
        <dbReference type="Pfam" id="PF18183"/>
    </source>
</evidence>
<dbReference type="Proteomes" id="UP001204851">
    <property type="component" value="Unassembled WGS sequence"/>
</dbReference>
<dbReference type="EMBL" id="JAMXMC010000005">
    <property type="protein sequence ID" value="MCO5977031.1"/>
    <property type="molecule type" value="Genomic_DNA"/>
</dbReference>
<evidence type="ECO:0000313" key="4">
    <source>
        <dbReference type="EMBL" id="MCO5977031.1"/>
    </source>
</evidence>
<accession>A0ABT1BLD2</accession>
<proteinExistence type="predicted"/>
<dbReference type="InterPro" id="IPR040688">
    <property type="entry name" value="SLATT_2"/>
</dbReference>
<feature type="domain" description="SMODS and SLOG-associating 2TM effector" evidence="3">
    <location>
        <begin position="79"/>
        <end position="199"/>
    </location>
</feature>
<dbReference type="RefSeq" id="WP_252769568.1">
    <property type="nucleotide sequence ID" value="NZ_JAMXMC010000005.1"/>
</dbReference>
<feature type="compositionally biased region" description="Basic and acidic residues" evidence="1">
    <location>
        <begin position="34"/>
        <end position="43"/>
    </location>
</feature>
<keyword evidence="2" id="KW-0812">Transmembrane</keyword>
<reference evidence="4 5" key="1">
    <citation type="submission" date="2022-06" db="EMBL/GenBank/DDBJ databases">
        <title>Ideonella sp. NS12-5 Genome sequencing and assembly.</title>
        <authorList>
            <person name="Jung Y."/>
        </authorList>
    </citation>
    <scope>NUCLEOTIDE SEQUENCE [LARGE SCALE GENOMIC DNA]</scope>
    <source>
        <strain evidence="4 5">NS12-5</strain>
    </source>
</reference>
<keyword evidence="2" id="KW-0472">Membrane</keyword>
<keyword evidence="5" id="KW-1185">Reference proteome</keyword>
<dbReference type="Pfam" id="PF18183">
    <property type="entry name" value="SLATT_2"/>
    <property type="match status" value="1"/>
</dbReference>
<name>A0ABT1BLD2_9BURK</name>
<sequence>MPYAQDKPAGSQPIERSMRAGMAVTTSTLQGPGRNDRLRESSAHPRKRAMNGFQSFLRRLRPEDPRRLHAFMQAVRDLDWTEAHAGASLSVLFTAVDQLAEAEVSYYYRRRGTRAWVSGVTRFGAWICGSVGLLLPLLGSTDAPEFKHLGQYGYTFLAVAASFLAANSLFGGTDGHIRFVSTQLNLEKLITASRIRWCRHLTESSTAKEDLAKGFDIVLAYAADLHATTLSETDRWGEGLLAALEKYRQMMEAGSAGGNNKPS</sequence>
<gene>
    <name evidence="4" type="ORF">M0L44_09940</name>
</gene>
<evidence type="ECO:0000256" key="2">
    <source>
        <dbReference type="SAM" id="Phobius"/>
    </source>
</evidence>
<evidence type="ECO:0000313" key="5">
    <source>
        <dbReference type="Proteomes" id="UP001204851"/>
    </source>
</evidence>
<protein>
    <submittedName>
        <fullName evidence="4">SLATT domain-containing protein</fullName>
    </submittedName>
</protein>
<organism evidence="4 5">
    <name type="scientific">Ideonella oryzae</name>
    <dbReference type="NCBI Taxonomy" id="2937441"/>
    <lineage>
        <taxon>Bacteria</taxon>
        <taxon>Pseudomonadati</taxon>
        <taxon>Pseudomonadota</taxon>
        <taxon>Betaproteobacteria</taxon>
        <taxon>Burkholderiales</taxon>
        <taxon>Sphaerotilaceae</taxon>
        <taxon>Ideonella</taxon>
    </lineage>
</organism>
<feature type="transmembrane region" description="Helical" evidence="2">
    <location>
        <begin position="151"/>
        <end position="170"/>
    </location>
</feature>
<comment type="caution">
    <text evidence="4">The sequence shown here is derived from an EMBL/GenBank/DDBJ whole genome shotgun (WGS) entry which is preliminary data.</text>
</comment>
<dbReference type="NCBIfam" id="NF033633">
    <property type="entry name" value="SLATT_2"/>
    <property type="match status" value="1"/>
</dbReference>
<feature type="region of interest" description="Disordered" evidence="1">
    <location>
        <begin position="25"/>
        <end position="45"/>
    </location>
</feature>
<evidence type="ECO:0000256" key="1">
    <source>
        <dbReference type="SAM" id="MobiDB-lite"/>
    </source>
</evidence>
<keyword evidence="2" id="KW-1133">Transmembrane helix</keyword>
<feature type="transmembrane region" description="Helical" evidence="2">
    <location>
        <begin position="119"/>
        <end position="139"/>
    </location>
</feature>